<feature type="compositionally biased region" description="Basic and acidic residues" evidence="1">
    <location>
        <begin position="149"/>
        <end position="162"/>
    </location>
</feature>
<dbReference type="OrthoDB" id="10490538at2759"/>
<evidence type="ECO:0000313" key="2">
    <source>
        <dbReference type="EMBL" id="KAG2174251.1"/>
    </source>
</evidence>
<gene>
    <name evidence="2" type="ORF">INT43_004272</name>
</gene>
<protein>
    <submittedName>
        <fullName evidence="2">Uncharacterized protein</fullName>
    </submittedName>
</protein>
<sequence>MTNGTSQRCKLAFIRHRQVPRGKLVRAPPPVGHTDKVPCMRDTLSDFCAEHTISTTSQPNMSLLSSLPTVDTARTNKQINSTGLSAGLSLSGPSGQSLINNDTAFNVAAKPEIYLSKNNAKETKPVHSQHSDMIPEKSTHSGEQSVDAKNADVKAIDIESCN</sequence>
<dbReference type="EMBL" id="JAEPQZ010000013">
    <property type="protein sequence ID" value="KAG2174251.1"/>
    <property type="molecule type" value="Genomic_DNA"/>
</dbReference>
<evidence type="ECO:0000256" key="1">
    <source>
        <dbReference type="SAM" id="MobiDB-lite"/>
    </source>
</evidence>
<comment type="caution">
    <text evidence="2">The sequence shown here is derived from an EMBL/GenBank/DDBJ whole genome shotgun (WGS) entry which is preliminary data.</text>
</comment>
<dbReference type="AlphaFoldDB" id="A0A8H7PHX9"/>
<organism evidence="2 3">
    <name type="scientific">Mortierella isabellina</name>
    <name type="common">Filamentous fungus</name>
    <name type="synonym">Umbelopsis isabellina</name>
    <dbReference type="NCBI Taxonomy" id="91625"/>
    <lineage>
        <taxon>Eukaryota</taxon>
        <taxon>Fungi</taxon>
        <taxon>Fungi incertae sedis</taxon>
        <taxon>Mucoromycota</taxon>
        <taxon>Mucoromycotina</taxon>
        <taxon>Umbelopsidomycetes</taxon>
        <taxon>Umbelopsidales</taxon>
        <taxon>Umbelopsidaceae</taxon>
        <taxon>Umbelopsis</taxon>
    </lineage>
</organism>
<evidence type="ECO:0000313" key="3">
    <source>
        <dbReference type="Proteomes" id="UP000654370"/>
    </source>
</evidence>
<name>A0A8H7PHX9_MORIS</name>
<proteinExistence type="predicted"/>
<feature type="region of interest" description="Disordered" evidence="1">
    <location>
        <begin position="118"/>
        <end position="162"/>
    </location>
</feature>
<dbReference type="Proteomes" id="UP000654370">
    <property type="component" value="Unassembled WGS sequence"/>
</dbReference>
<accession>A0A8H7PHX9</accession>
<feature type="compositionally biased region" description="Basic and acidic residues" evidence="1">
    <location>
        <begin position="119"/>
        <end position="140"/>
    </location>
</feature>
<reference evidence="2" key="1">
    <citation type="submission" date="2020-12" db="EMBL/GenBank/DDBJ databases">
        <title>Metabolic potential, ecology and presence of endohyphal bacteria is reflected in genomic diversity of Mucoromycotina.</title>
        <authorList>
            <person name="Muszewska A."/>
            <person name="Okrasinska A."/>
            <person name="Steczkiewicz K."/>
            <person name="Drgas O."/>
            <person name="Orlowska M."/>
            <person name="Perlinska-Lenart U."/>
            <person name="Aleksandrzak-Piekarczyk T."/>
            <person name="Szatraj K."/>
            <person name="Zielenkiewicz U."/>
            <person name="Pilsyk S."/>
            <person name="Malc E."/>
            <person name="Mieczkowski P."/>
            <person name="Kruszewska J.S."/>
            <person name="Biernat P."/>
            <person name="Pawlowska J."/>
        </authorList>
    </citation>
    <scope>NUCLEOTIDE SEQUENCE</scope>
    <source>
        <strain evidence="2">WA0000067209</strain>
    </source>
</reference>
<keyword evidence="3" id="KW-1185">Reference proteome</keyword>